<keyword evidence="2" id="KW-1185">Reference proteome</keyword>
<proteinExistence type="predicted"/>
<name>B5YIN4_THEYD</name>
<gene>
    <name evidence="1" type="ordered locus">THEYE_A0346</name>
</gene>
<dbReference type="KEGG" id="tye:THEYE_A0346"/>
<dbReference type="STRING" id="289376.THEYE_A0346"/>
<dbReference type="EnsemblBacteria" id="ACI20391">
    <property type="protein sequence ID" value="ACI20391"/>
    <property type="gene ID" value="THEYE_A0346"/>
</dbReference>
<dbReference type="PATRIC" id="fig|289376.4.peg.339"/>
<dbReference type="HOGENOM" id="CLU_2811090_0_0_0"/>
<sequence>MGYREKYYSLIEKLKQEIIEFCGYRFISLVIFDSVASDRFSPASDIDKDKFPEGIHFNLSKIAEISK</sequence>
<protein>
    <submittedName>
        <fullName evidence="1">Uncharacterized protein</fullName>
    </submittedName>
</protein>
<reference evidence="2" key="1">
    <citation type="submission" date="2008-08" db="EMBL/GenBank/DDBJ databases">
        <title>The complete genome sequence of Thermodesulfovibrio yellowstonii strain ATCC 51303 / DSM 11347 / YP87.</title>
        <authorList>
            <person name="Dodson R.J."/>
            <person name="Durkin A.S."/>
            <person name="Wu M."/>
            <person name="Eisen J."/>
            <person name="Sutton G."/>
        </authorList>
    </citation>
    <scope>NUCLEOTIDE SEQUENCE [LARGE SCALE GENOMIC DNA]</scope>
    <source>
        <strain evidence="2">ATCC 51303 / DSM 11347 / YP87</strain>
    </source>
</reference>
<evidence type="ECO:0000313" key="1">
    <source>
        <dbReference type="EMBL" id="ACI20391.1"/>
    </source>
</evidence>
<dbReference type="InterPro" id="IPR043519">
    <property type="entry name" value="NT_sf"/>
</dbReference>
<dbReference type="AlphaFoldDB" id="B5YIN4"/>
<organism evidence="1 2">
    <name type="scientific">Thermodesulfovibrio yellowstonii (strain ATCC 51303 / DSM 11347 / YP87)</name>
    <dbReference type="NCBI Taxonomy" id="289376"/>
    <lineage>
        <taxon>Bacteria</taxon>
        <taxon>Pseudomonadati</taxon>
        <taxon>Nitrospirota</taxon>
        <taxon>Thermodesulfovibrionia</taxon>
        <taxon>Thermodesulfovibrionales</taxon>
        <taxon>Thermodesulfovibrionaceae</taxon>
        <taxon>Thermodesulfovibrio</taxon>
    </lineage>
</organism>
<reference evidence="1 2" key="2">
    <citation type="journal article" date="2015" name="Genome Announc.">
        <title>Genome Sequence of the Sulfate-Reducing Thermophilic Bacterium Thermodesulfovibrio yellowstonii Strain DSM 11347T (Phylum Nitrospirae).</title>
        <authorList>
            <person name="Bhatnagar S."/>
            <person name="Badger J.H."/>
            <person name="Madupu R."/>
            <person name="Khouri H.M."/>
            <person name="O'Connor E.M."/>
            <person name="Robb F.T."/>
            <person name="Ward N.L."/>
            <person name="Eisen J.A."/>
        </authorList>
    </citation>
    <scope>NUCLEOTIDE SEQUENCE [LARGE SCALE GENOMIC DNA]</scope>
    <source>
        <strain evidence="2">ATCC 51303 / DSM 11347 / YP87</strain>
    </source>
</reference>
<accession>B5YIN4</accession>
<dbReference type="OrthoDB" id="9813766at2"/>
<dbReference type="Proteomes" id="UP000000718">
    <property type="component" value="Chromosome"/>
</dbReference>
<dbReference type="InParanoid" id="B5YIN4"/>
<dbReference type="Gene3D" id="3.30.460.10">
    <property type="entry name" value="Beta Polymerase, domain 2"/>
    <property type="match status" value="1"/>
</dbReference>
<dbReference type="RefSeq" id="WP_012545128.1">
    <property type="nucleotide sequence ID" value="NC_011296.1"/>
</dbReference>
<dbReference type="SUPFAM" id="SSF81301">
    <property type="entry name" value="Nucleotidyltransferase"/>
    <property type="match status" value="1"/>
</dbReference>
<evidence type="ECO:0000313" key="2">
    <source>
        <dbReference type="Proteomes" id="UP000000718"/>
    </source>
</evidence>
<dbReference type="EMBL" id="CP001147">
    <property type="protein sequence ID" value="ACI20391.1"/>
    <property type="molecule type" value="Genomic_DNA"/>
</dbReference>